<dbReference type="SUPFAM" id="SSF56112">
    <property type="entry name" value="Protein kinase-like (PK-like)"/>
    <property type="match status" value="1"/>
</dbReference>
<protein>
    <recommendedName>
        <fullName evidence="1">non-specific serine/threonine protein kinase</fullName>
        <ecNumber evidence="1">2.7.11.1</ecNumber>
    </recommendedName>
</protein>
<dbReference type="PROSITE" id="PS50011">
    <property type="entry name" value="PROTEIN_KINASE_DOM"/>
    <property type="match status" value="1"/>
</dbReference>
<keyword evidence="6 9" id="KW-0067">ATP-binding</keyword>
<dbReference type="InterPro" id="IPR017441">
    <property type="entry name" value="Protein_kinase_ATP_BS"/>
</dbReference>
<evidence type="ECO:0000256" key="6">
    <source>
        <dbReference type="ARBA" id="ARBA00022840"/>
    </source>
</evidence>
<feature type="domain" description="PASTA" evidence="12">
    <location>
        <begin position="332"/>
        <end position="399"/>
    </location>
</feature>
<evidence type="ECO:0000256" key="3">
    <source>
        <dbReference type="ARBA" id="ARBA00022679"/>
    </source>
</evidence>
<feature type="binding site" evidence="9">
    <location>
        <position position="39"/>
    </location>
    <ligand>
        <name>ATP</name>
        <dbReference type="ChEBI" id="CHEBI:30616"/>
    </ligand>
</feature>
<evidence type="ECO:0000256" key="7">
    <source>
        <dbReference type="ARBA" id="ARBA00047899"/>
    </source>
</evidence>
<dbReference type="Gene3D" id="3.30.10.20">
    <property type="match status" value="4"/>
</dbReference>
<evidence type="ECO:0000256" key="1">
    <source>
        <dbReference type="ARBA" id="ARBA00012513"/>
    </source>
</evidence>
<dbReference type="GO" id="GO:0045717">
    <property type="term" value="P:negative regulation of fatty acid biosynthetic process"/>
    <property type="evidence" value="ECO:0007669"/>
    <property type="project" value="UniProtKB-ARBA"/>
</dbReference>
<keyword evidence="10" id="KW-0472">Membrane</keyword>
<evidence type="ECO:0000259" key="11">
    <source>
        <dbReference type="PROSITE" id="PS50011"/>
    </source>
</evidence>
<dbReference type="Gene3D" id="3.30.200.20">
    <property type="entry name" value="Phosphorylase Kinase, domain 1"/>
    <property type="match status" value="1"/>
</dbReference>
<dbReference type="SMART" id="SM00220">
    <property type="entry name" value="S_TKc"/>
    <property type="match status" value="1"/>
</dbReference>
<dbReference type="AlphaFoldDB" id="A0A2N3G6F2"/>
<sequence>MVGRTLNSRYELEQLIGTGGMAEVYRARDNLLGRTVAIKILYPQFAKDPVFVERFRQEAQAAANLNQPNIVNVFDWGIEDNTYYLVMEYVEGRDLKDIILLGGPLLPERVVEISMAICLALDTAGAHGIVHRDIKPQNIIATNDGQIKVMDFGIARAAGGSAMTQTGTIMGTAQYISPEQAQGRAADPRSDLYSLGVVMYEMLTGKTPFDGDNPVSIAYKQVREDPLAPSLLNPDISPELESVVMKALAKNPENRYQTAMEMRSDLERCLEGAPVYATPVLSPDDVTRGQTQAYVGGERRPRGRRRAGWFWALAIVILLAGIATGAWAIIRSSSGVAVPNVVGQKRADAETLLARKGFKMNISKTVIDATKPKDTIISQNPEAASKLEKGGTVKVVVSKGPELVTVPSVIGMSQSEAEAALTKAGLVPGEAQQAFDAQAAKGKVVSQSPQAEKQVAKGATVTIVVSKGQETAIVPDVTKMSKDAAVTRLTEAGFQADAQTVASSTDIEGIVKSQNPAGGQTAPKGSRVTIDVTAKPERVAVPNVVGIVRATAESTLTGTGFVVTVVDQITSDTTKVGKVLVQNPTGGTMADKGSTVTITVGVVGP</sequence>
<comment type="catalytic activity">
    <reaction evidence="7">
        <text>L-threonyl-[protein] + ATP = O-phospho-L-threonyl-[protein] + ADP + H(+)</text>
        <dbReference type="Rhea" id="RHEA:46608"/>
        <dbReference type="Rhea" id="RHEA-COMP:11060"/>
        <dbReference type="Rhea" id="RHEA-COMP:11605"/>
        <dbReference type="ChEBI" id="CHEBI:15378"/>
        <dbReference type="ChEBI" id="CHEBI:30013"/>
        <dbReference type="ChEBI" id="CHEBI:30616"/>
        <dbReference type="ChEBI" id="CHEBI:61977"/>
        <dbReference type="ChEBI" id="CHEBI:456216"/>
        <dbReference type="EC" id="2.7.11.1"/>
    </reaction>
</comment>
<dbReference type="Gene3D" id="1.10.510.10">
    <property type="entry name" value="Transferase(Phosphotransferase) domain 1"/>
    <property type="match status" value="1"/>
</dbReference>
<dbReference type="InterPro" id="IPR000719">
    <property type="entry name" value="Prot_kinase_dom"/>
</dbReference>
<dbReference type="EC" id="2.7.11.1" evidence="1"/>
<dbReference type="FunFam" id="3.30.200.20:FF:000035">
    <property type="entry name" value="Serine/threonine protein kinase Stk1"/>
    <property type="match status" value="1"/>
</dbReference>
<keyword evidence="5 13" id="KW-0418">Kinase</keyword>
<dbReference type="SMART" id="SM00740">
    <property type="entry name" value="PASTA"/>
    <property type="match status" value="4"/>
</dbReference>
<evidence type="ECO:0000256" key="5">
    <source>
        <dbReference type="ARBA" id="ARBA00022777"/>
    </source>
</evidence>
<feature type="domain" description="PASTA" evidence="12">
    <location>
        <begin position="400"/>
        <end position="467"/>
    </location>
</feature>
<accession>A0A2N3G6F2</accession>
<dbReference type="PROSITE" id="PS00107">
    <property type="entry name" value="PROTEIN_KINASE_ATP"/>
    <property type="match status" value="1"/>
</dbReference>
<dbReference type="Pfam" id="PF00069">
    <property type="entry name" value="Pkinase"/>
    <property type="match status" value="1"/>
</dbReference>
<dbReference type="FunFam" id="1.10.510.10:FF:000021">
    <property type="entry name" value="Serine/threonine protein kinase"/>
    <property type="match status" value="1"/>
</dbReference>
<keyword evidence="10" id="KW-1133">Transmembrane helix</keyword>
<dbReference type="GO" id="GO:0004674">
    <property type="term" value="F:protein serine/threonine kinase activity"/>
    <property type="evidence" value="ECO:0007669"/>
    <property type="project" value="UniProtKB-KW"/>
</dbReference>
<dbReference type="CDD" id="cd06577">
    <property type="entry name" value="PASTA_pknB"/>
    <property type="match status" value="4"/>
</dbReference>
<gene>
    <name evidence="13" type="ORF">CVT63_03465</name>
</gene>
<keyword evidence="4 9" id="KW-0547">Nucleotide-binding</keyword>
<name>A0A2N3G6F2_9ACTN</name>
<dbReference type="EMBL" id="PHEX01000022">
    <property type="protein sequence ID" value="PKQ28300.1"/>
    <property type="molecule type" value="Genomic_DNA"/>
</dbReference>
<dbReference type="CDD" id="cd14014">
    <property type="entry name" value="STKc_PknB_like"/>
    <property type="match status" value="1"/>
</dbReference>
<evidence type="ECO:0000256" key="4">
    <source>
        <dbReference type="ARBA" id="ARBA00022741"/>
    </source>
</evidence>
<evidence type="ECO:0000256" key="10">
    <source>
        <dbReference type="SAM" id="Phobius"/>
    </source>
</evidence>
<dbReference type="Proteomes" id="UP000233654">
    <property type="component" value="Unassembled WGS sequence"/>
</dbReference>
<keyword evidence="10" id="KW-0812">Transmembrane</keyword>
<proteinExistence type="predicted"/>
<keyword evidence="3" id="KW-0808">Transferase</keyword>
<evidence type="ECO:0000259" key="12">
    <source>
        <dbReference type="PROSITE" id="PS51178"/>
    </source>
</evidence>
<evidence type="ECO:0000256" key="9">
    <source>
        <dbReference type="PROSITE-ProRule" id="PRU10141"/>
    </source>
</evidence>
<dbReference type="PANTHER" id="PTHR43289:SF34">
    <property type="entry name" value="SERINE_THREONINE-PROTEIN KINASE YBDM-RELATED"/>
    <property type="match status" value="1"/>
</dbReference>
<feature type="domain" description="PASTA" evidence="12">
    <location>
        <begin position="468"/>
        <end position="534"/>
    </location>
</feature>
<feature type="domain" description="Protein kinase" evidence="11">
    <location>
        <begin position="10"/>
        <end position="276"/>
    </location>
</feature>
<keyword evidence="2 13" id="KW-0723">Serine/threonine-protein kinase</keyword>
<evidence type="ECO:0000313" key="14">
    <source>
        <dbReference type="Proteomes" id="UP000233654"/>
    </source>
</evidence>
<dbReference type="InterPro" id="IPR005543">
    <property type="entry name" value="PASTA_dom"/>
</dbReference>
<organism evidence="13 14">
    <name type="scientific">Candidatus Anoxymicrobium japonicum</name>
    <dbReference type="NCBI Taxonomy" id="2013648"/>
    <lineage>
        <taxon>Bacteria</taxon>
        <taxon>Bacillati</taxon>
        <taxon>Actinomycetota</taxon>
        <taxon>Candidatus Geothermincolia</taxon>
        <taxon>Candidatus Geothermincolales</taxon>
        <taxon>Candidatus Anoxymicrobiaceae</taxon>
        <taxon>Candidatus Anoxymicrobium</taxon>
    </lineage>
</organism>
<dbReference type="NCBIfam" id="NF033483">
    <property type="entry name" value="PknB_PASTA_kin"/>
    <property type="match status" value="1"/>
</dbReference>
<evidence type="ECO:0000256" key="2">
    <source>
        <dbReference type="ARBA" id="ARBA00022527"/>
    </source>
</evidence>
<evidence type="ECO:0000256" key="8">
    <source>
        <dbReference type="ARBA" id="ARBA00048679"/>
    </source>
</evidence>
<feature type="transmembrane region" description="Helical" evidence="10">
    <location>
        <begin position="309"/>
        <end position="330"/>
    </location>
</feature>
<dbReference type="PROSITE" id="PS51178">
    <property type="entry name" value="PASTA"/>
    <property type="match status" value="4"/>
</dbReference>
<comment type="caution">
    <text evidence="13">The sequence shown here is derived from an EMBL/GenBank/DDBJ whole genome shotgun (WGS) entry which is preliminary data.</text>
</comment>
<reference evidence="13 14" key="1">
    <citation type="journal article" date="2017" name="ISME J.">
        <title>Potential for microbial H2 and metal transformations associated with novel bacteria and archaea in deep terrestrial subsurface sediments.</title>
        <authorList>
            <person name="Hernsdorf A.W."/>
            <person name="Amano Y."/>
            <person name="Miyakawa K."/>
            <person name="Ise K."/>
            <person name="Suzuki Y."/>
            <person name="Anantharaman K."/>
            <person name="Probst A."/>
            <person name="Burstein D."/>
            <person name="Thomas B.C."/>
            <person name="Banfield J.F."/>
        </authorList>
    </citation>
    <scope>NUCLEOTIDE SEQUENCE [LARGE SCALE GENOMIC DNA]</scope>
    <source>
        <strain evidence="13">HGW-Actinobacteria-3</strain>
    </source>
</reference>
<feature type="domain" description="PASTA" evidence="12">
    <location>
        <begin position="535"/>
        <end position="602"/>
    </location>
</feature>
<dbReference type="GO" id="GO:0005524">
    <property type="term" value="F:ATP binding"/>
    <property type="evidence" value="ECO:0007669"/>
    <property type="project" value="UniProtKB-UniRule"/>
</dbReference>
<comment type="catalytic activity">
    <reaction evidence="8">
        <text>L-seryl-[protein] + ATP = O-phospho-L-seryl-[protein] + ADP + H(+)</text>
        <dbReference type="Rhea" id="RHEA:17989"/>
        <dbReference type="Rhea" id="RHEA-COMP:9863"/>
        <dbReference type="Rhea" id="RHEA-COMP:11604"/>
        <dbReference type="ChEBI" id="CHEBI:15378"/>
        <dbReference type="ChEBI" id="CHEBI:29999"/>
        <dbReference type="ChEBI" id="CHEBI:30616"/>
        <dbReference type="ChEBI" id="CHEBI:83421"/>
        <dbReference type="ChEBI" id="CHEBI:456216"/>
        <dbReference type="EC" id="2.7.11.1"/>
    </reaction>
</comment>
<dbReference type="Pfam" id="PF03793">
    <property type="entry name" value="PASTA"/>
    <property type="match status" value="4"/>
</dbReference>
<dbReference type="PANTHER" id="PTHR43289">
    <property type="entry name" value="MITOGEN-ACTIVATED PROTEIN KINASE KINASE KINASE 20-RELATED"/>
    <property type="match status" value="1"/>
</dbReference>
<dbReference type="InterPro" id="IPR011009">
    <property type="entry name" value="Kinase-like_dom_sf"/>
</dbReference>
<evidence type="ECO:0000313" key="13">
    <source>
        <dbReference type="EMBL" id="PKQ28300.1"/>
    </source>
</evidence>